<evidence type="ECO:0000256" key="2">
    <source>
        <dbReference type="ARBA" id="ARBA00022801"/>
    </source>
</evidence>
<dbReference type="OrthoDB" id="5441773at2"/>
<dbReference type="AlphaFoldDB" id="W0SJJ1"/>
<dbReference type="Pfam" id="PF13538">
    <property type="entry name" value="UvrD_C_2"/>
    <property type="match status" value="1"/>
</dbReference>
<evidence type="ECO:0000313" key="7">
    <source>
        <dbReference type="EMBL" id="BAO30831.1"/>
    </source>
</evidence>
<organism evidence="7 8">
    <name type="scientific">Sulfuritalea hydrogenivorans sk43H</name>
    <dbReference type="NCBI Taxonomy" id="1223802"/>
    <lineage>
        <taxon>Bacteria</taxon>
        <taxon>Pseudomonadati</taxon>
        <taxon>Pseudomonadota</taxon>
        <taxon>Betaproteobacteria</taxon>
        <taxon>Nitrosomonadales</taxon>
        <taxon>Sterolibacteriaceae</taxon>
        <taxon>Sulfuritalea</taxon>
    </lineage>
</organism>
<dbReference type="EMBL" id="AP012547">
    <property type="protein sequence ID" value="BAO30831.1"/>
    <property type="molecule type" value="Genomic_DNA"/>
</dbReference>
<dbReference type="Gene3D" id="3.40.50.300">
    <property type="entry name" value="P-loop containing nucleotide triphosphate hydrolases"/>
    <property type="match status" value="2"/>
</dbReference>
<proteinExistence type="predicted"/>
<dbReference type="InterPro" id="IPR000212">
    <property type="entry name" value="DNA_helicase_UvrD/REP"/>
</dbReference>
<evidence type="ECO:0000313" key="8">
    <source>
        <dbReference type="Proteomes" id="UP000031637"/>
    </source>
</evidence>
<dbReference type="SUPFAM" id="SSF52540">
    <property type="entry name" value="P-loop containing nucleoside triphosphate hydrolases"/>
    <property type="match status" value="1"/>
</dbReference>
<evidence type="ECO:0000256" key="4">
    <source>
        <dbReference type="ARBA" id="ARBA00022840"/>
    </source>
</evidence>
<evidence type="ECO:0000256" key="1">
    <source>
        <dbReference type="ARBA" id="ARBA00022741"/>
    </source>
</evidence>
<feature type="domain" description="NERD" evidence="6">
    <location>
        <begin position="13"/>
        <end position="128"/>
    </location>
</feature>
<name>W0SJJ1_9PROT</name>
<dbReference type="Pfam" id="PF13361">
    <property type="entry name" value="UvrD_C"/>
    <property type="match status" value="1"/>
</dbReference>
<dbReference type="RefSeq" id="WP_041100430.1">
    <property type="nucleotide sequence ID" value="NZ_AP012547.1"/>
</dbReference>
<dbReference type="InterPro" id="IPR027417">
    <property type="entry name" value="P-loop_NTPase"/>
</dbReference>
<keyword evidence="8" id="KW-1185">Reference proteome</keyword>
<keyword evidence="4" id="KW-0067">ATP-binding</keyword>
<keyword evidence="1" id="KW-0547">Nucleotide-binding</keyword>
<accession>W0SJJ1</accession>
<evidence type="ECO:0000256" key="5">
    <source>
        <dbReference type="ARBA" id="ARBA00034923"/>
    </source>
</evidence>
<dbReference type="Proteomes" id="UP000031637">
    <property type="component" value="Chromosome"/>
</dbReference>
<dbReference type="PANTHER" id="PTHR11070:SF2">
    <property type="entry name" value="ATP-DEPENDENT DNA HELICASE SRS2"/>
    <property type="match status" value="1"/>
</dbReference>
<evidence type="ECO:0000259" key="6">
    <source>
        <dbReference type="PROSITE" id="PS50965"/>
    </source>
</evidence>
<dbReference type="GO" id="GO:0003677">
    <property type="term" value="F:DNA binding"/>
    <property type="evidence" value="ECO:0007669"/>
    <property type="project" value="InterPro"/>
</dbReference>
<dbReference type="GO" id="GO:0043138">
    <property type="term" value="F:3'-5' DNA helicase activity"/>
    <property type="evidence" value="ECO:0007669"/>
    <property type="project" value="TreeGrafter"/>
</dbReference>
<dbReference type="InterPro" id="IPR014017">
    <property type="entry name" value="DNA_helicase_UvrD-like_C"/>
</dbReference>
<keyword evidence="2" id="KW-0378">Hydrolase</keyword>
<dbReference type="GO" id="GO:0000725">
    <property type="term" value="P:recombinational repair"/>
    <property type="evidence" value="ECO:0007669"/>
    <property type="project" value="TreeGrafter"/>
</dbReference>
<reference evidence="7 8" key="1">
    <citation type="journal article" date="2014" name="Syst. Appl. Microbiol.">
        <title>Complete genomes of freshwater sulfur oxidizers Sulfuricella denitrificans skB26 and Sulfuritalea hydrogenivorans sk43H: genetic insights into the sulfur oxidation pathway of betaproteobacteria.</title>
        <authorList>
            <person name="Watanabe T."/>
            <person name="Kojima H."/>
            <person name="Fukui M."/>
        </authorList>
    </citation>
    <scope>NUCLEOTIDE SEQUENCE [LARGE SCALE GENOMIC DNA]</scope>
    <source>
        <strain evidence="7">DSM22779</strain>
    </source>
</reference>
<evidence type="ECO:0000256" key="3">
    <source>
        <dbReference type="ARBA" id="ARBA00022806"/>
    </source>
</evidence>
<dbReference type="Pfam" id="PF13245">
    <property type="entry name" value="AAA_19"/>
    <property type="match status" value="1"/>
</dbReference>
<dbReference type="InterPro" id="IPR011528">
    <property type="entry name" value="NERD"/>
</dbReference>
<dbReference type="STRING" id="1223802.SUTH_03053"/>
<dbReference type="GO" id="GO:0016787">
    <property type="term" value="F:hydrolase activity"/>
    <property type="evidence" value="ECO:0007669"/>
    <property type="project" value="UniProtKB-KW"/>
</dbReference>
<dbReference type="Pfam" id="PF08378">
    <property type="entry name" value="NERD"/>
    <property type="match status" value="1"/>
</dbReference>
<protein>
    <recommendedName>
        <fullName evidence="5">DNA 3'-5' helicase II</fullName>
    </recommendedName>
</protein>
<dbReference type="KEGG" id="shd:SUTH_03053"/>
<gene>
    <name evidence="7" type="ORF">SUTH_03053</name>
</gene>
<dbReference type="HOGENOM" id="CLU_028798_0_0_4"/>
<sequence length="592" mass="66236">MATLIPGIGGCTFDTGGERRFAERLEAKLEDDYLCWYNIPVGLSYGHPDFIVLHPRRGLLILEVKDWKRDTVLGIDKLRATLNLDSGPKEVQNPLEQARRYAEDLAATLSKDPQLVIGSGREAGRLLFPWSYGVVFSRITRKQFDDGGLDAVIPPDRVICQDEMTEGVEAEEFQRRLWNMFPLQFKGRLSLPEIDRVRWHIHPDVRIAPRQASLFGEGVAPIDLMLVMDVHQEQLARSLGDGHRVIHGVAGSGKTLILGYRAEYLARGAGKPILVLCYNQSLARRLARTMADKGLDGKVHTHHFHQWCRAQLVAYNAGLPEKSDENQGMFFDAMVDRVIRSVERGLIPTTQYSAILIDEGHDFKPEWFKLVTQMVDPATNSLLVLYDDAQSIYGDAKRRRFSFKSAGIQAVGRTTILKLNYRNTDEILRFARDVAHGILKPMDSDEDGVPLINPQSAGRAGPPPMVVKLPTLRAEAEFIAERLKEAHRAGTPWRDMAVIYRHYNPVGRTILATLRGFGVPVIYFKEASFAPDEDAVLAVTMHSCKGLEFPLVVIPGADCIQRAVELPPEEAKLLYVAMTRATRELVVSGVAT</sequence>
<keyword evidence="3" id="KW-0347">Helicase</keyword>
<dbReference type="GO" id="GO:0005829">
    <property type="term" value="C:cytosol"/>
    <property type="evidence" value="ECO:0007669"/>
    <property type="project" value="TreeGrafter"/>
</dbReference>
<dbReference type="GO" id="GO:0005524">
    <property type="term" value="F:ATP binding"/>
    <property type="evidence" value="ECO:0007669"/>
    <property type="project" value="UniProtKB-KW"/>
</dbReference>
<dbReference type="PROSITE" id="PS50965">
    <property type="entry name" value="NERD"/>
    <property type="match status" value="1"/>
</dbReference>
<dbReference type="PANTHER" id="PTHR11070">
    <property type="entry name" value="UVRD / RECB / PCRA DNA HELICASE FAMILY MEMBER"/>
    <property type="match status" value="1"/>
</dbReference>
<dbReference type="InterPro" id="IPR027785">
    <property type="entry name" value="UvrD-like_helicase_C"/>
</dbReference>